<dbReference type="EC" id="2.3.1.-" evidence="3"/>
<dbReference type="PROSITE" id="PS51819">
    <property type="entry name" value="VOC"/>
    <property type="match status" value="1"/>
</dbReference>
<dbReference type="GO" id="GO:0016746">
    <property type="term" value="F:acyltransferase activity"/>
    <property type="evidence" value="ECO:0007669"/>
    <property type="project" value="UniProtKB-KW"/>
</dbReference>
<keyword evidence="4" id="KW-1185">Reference proteome</keyword>
<dbReference type="PROSITE" id="PS51186">
    <property type="entry name" value="GNAT"/>
    <property type="match status" value="1"/>
</dbReference>
<dbReference type="CDD" id="cd04301">
    <property type="entry name" value="NAT_SF"/>
    <property type="match status" value="1"/>
</dbReference>
<dbReference type="Proteomes" id="UP001595699">
    <property type="component" value="Unassembled WGS sequence"/>
</dbReference>
<proteinExistence type="predicted"/>
<dbReference type="PANTHER" id="PTHR43138:SF1">
    <property type="entry name" value="N-ACETYLTRANSFERASE ACA1"/>
    <property type="match status" value="1"/>
</dbReference>
<dbReference type="InterPro" id="IPR016181">
    <property type="entry name" value="Acyl_CoA_acyltransferase"/>
</dbReference>
<dbReference type="InterPro" id="IPR000182">
    <property type="entry name" value="GNAT_dom"/>
</dbReference>
<feature type="domain" description="N-acetyltransferase" evidence="1">
    <location>
        <begin position="1"/>
        <end position="163"/>
    </location>
</feature>
<dbReference type="CDD" id="cd06587">
    <property type="entry name" value="VOC"/>
    <property type="match status" value="1"/>
</dbReference>
<evidence type="ECO:0000313" key="3">
    <source>
        <dbReference type="EMBL" id="MFC3759970.1"/>
    </source>
</evidence>
<dbReference type="EMBL" id="JBHRZH010000004">
    <property type="protein sequence ID" value="MFC3759970.1"/>
    <property type="molecule type" value="Genomic_DNA"/>
</dbReference>
<comment type="caution">
    <text evidence="3">The sequence shown here is derived from an EMBL/GenBank/DDBJ whole genome shotgun (WGS) entry which is preliminary data.</text>
</comment>
<organism evidence="3 4">
    <name type="scientific">Tenggerimyces flavus</name>
    <dbReference type="NCBI Taxonomy" id="1708749"/>
    <lineage>
        <taxon>Bacteria</taxon>
        <taxon>Bacillati</taxon>
        <taxon>Actinomycetota</taxon>
        <taxon>Actinomycetes</taxon>
        <taxon>Propionibacteriales</taxon>
        <taxon>Nocardioidaceae</taxon>
        <taxon>Tenggerimyces</taxon>
    </lineage>
</organism>
<dbReference type="Gene3D" id="3.10.180.10">
    <property type="entry name" value="2,3-Dihydroxybiphenyl 1,2-Dioxygenase, domain 1"/>
    <property type="match status" value="1"/>
</dbReference>
<dbReference type="Pfam" id="PF00903">
    <property type="entry name" value="Glyoxalase"/>
    <property type="match status" value="1"/>
</dbReference>
<gene>
    <name evidence="3" type="ORF">ACFOUW_03915</name>
</gene>
<dbReference type="InterPro" id="IPR037523">
    <property type="entry name" value="VOC_core"/>
</dbReference>
<dbReference type="InterPro" id="IPR052742">
    <property type="entry name" value="Mito_N-acetyltransferase"/>
</dbReference>
<keyword evidence="3" id="KW-0808">Transferase</keyword>
<evidence type="ECO:0000259" key="1">
    <source>
        <dbReference type="PROSITE" id="PS51186"/>
    </source>
</evidence>
<evidence type="ECO:0000313" key="4">
    <source>
        <dbReference type="Proteomes" id="UP001595699"/>
    </source>
</evidence>
<dbReference type="InterPro" id="IPR004360">
    <property type="entry name" value="Glyas_Fos-R_dOase_dom"/>
</dbReference>
<dbReference type="RefSeq" id="WP_205120202.1">
    <property type="nucleotide sequence ID" value="NZ_JAFBCM010000001.1"/>
</dbReference>
<dbReference type="InterPro" id="IPR029068">
    <property type="entry name" value="Glyas_Bleomycin-R_OHBP_Dase"/>
</dbReference>
<dbReference type="Gene3D" id="3.40.630.30">
    <property type="match status" value="1"/>
</dbReference>
<reference evidence="4" key="1">
    <citation type="journal article" date="2019" name="Int. J. Syst. Evol. Microbiol.">
        <title>The Global Catalogue of Microorganisms (GCM) 10K type strain sequencing project: providing services to taxonomists for standard genome sequencing and annotation.</title>
        <authorList>
            <consortium name="The Broad Institute Genomics Platform"/>
            <consortium name="The Broad Institute Genome Sequencing Center for Infectious Disease"/>
            <person name="Wu L."/>
            <person name="Ma J."/>
        </authorList>
    </citation>
    <scope>NUCLEOTIDE SEQUENCE [LARGE SCALE GENOMIC DNA]</scope>
    <source>
        <strain evidence="4">CGMCC 4.7241</strain>
    </source>
</reference>
<dbReference type="SUPFAM" id="SSF55729">
    <property type="entry name" value="Acyl-CoA N-acyltransferases (Nat)"/>
    <property type="match status" value="1"/>
</dbReference>
<feature type="domain" description="VOC" evidence="2">
    <location>
        <begin position="171"/>
        <end position="295"/>
    </location>
</feature>
<sequence length="298" mass="32235">MRIREATEQDWPAMWAFMRGIVAEGETFSWDRDATEEDARSYWLRGGPAKAFVAVDDDGTVLGTVETGPNKGGGAAHVASGGFMVDPAHGGKGVGRALGEHLIAWNRAQGYEGIQFNAVVESNTRAVHLWKSLGFAIIGTVPRGYRRPSGEYVGLHIMYFPLNGQPRPLLNAAKVATRLPAQDLERARAFYADNLGLEPVEERPGGLLYQPAGGEFALFATSGAPSGTHTQVAFYVDDIEAVVAELKQRGLELAHFEGFGEGIVEIEGNYPSKGTGERAVWFYDSEGNLVGIGQPVRR</sequence>
<keyword evidence="3" id="KW-0012">Acyltransferase</keyword>
<dbReference type="SUPFAM" id="SSF54593">
    <property type="entry name" value="Glyoxalase/Bleomycin resistance protein/Dihydroxybiphenyl dioxygenase"/>
    <property type="match status" value="1"/>
</dbReference>
<dbReference type="Pfam" id="PF00583">
    <property type="entry name" value="Acetyltransf_1"/>
    <property type="match status" value="1"/>
</dbReference>
<dbReference type="PANTHER" id="PTHR43138">
    <property type="entry name" value="ACETYLTRANSFERASE, GNAT FAMILY"/>
    <property type="match status" value="1"/>
</dbReference>
<name>A0ABV7Y6T7_9ACTN</name>
<evidence type="ECO:0000259" key="2">
    <source>
        <dbReference type="PROSITE" id="PS51819"/>
    </source>
</evidence>
<protein>
    <submittedName>
        <fullName evidence="3">GNAT family N-acetyltransferase</fullName>
        <ecNumber evidence="3">2.3.1.-</ecNumber>
    </submittedName>
</protein>
<accession>A0ABV7Y6T7</accession>